<proteinExistence type="predicted"/>
<accession>A0A7Y9I9M4</accession>
<keyword evidence="4" id="KW-1185">Reference proteome</keyword>
<dbReference type="AlphaFoldDB" id="A0A7Y9I9M4"/>
<evidence type="ECO:0000256" key="1">
    <source>
        <dbReference type="SAM" id="MobiDB-lite"/>
    </source>
</evidence>
<name>A0A7Y9I9M4_9ACTN</name>
<gene>
    <name evidence="3" type="ORF">BKA15_003907</name>
</gene>
<dbReference type="EMBL" id="JACCBU010000001">
    <property type="protein sequence ID" value="NYE72578.1"/>
    <property type="molecule type" value="Genomic_DNA"/>
</dbReference>
<evidence type="ECO:0000313" key="3">
    <source>
        <dbReference type="EMBL" id="NYE72578.1"/>
    </source>
</evidence>
<dbReference type="NCBIfam" id="TIGR01764">
    <property type="entry name" value="excise"/>
    <property type="match status" value="1"/>
</dbReference>
<feature type="domain" description="Helix-turn-helix" evidence="2">
    <location>
        <begin position="30"/>
        <end position="71"/>
    </location>
</feature>
<organism evidence="3 4">
    <name type="scientific">Microlunatus parietis</name>
    <dbReference type="NCBI Taxonomy" id="682979"/>
    <lineage>
        <taxon>Bacteria</taxon>
        <taxon>Bacillati</taxon>
        <taxon>Actinomycetota</taxon>
        <taxon>Actinomycetes</taxon>
        <taxon>Propionibacteriales</taxon>
        <taxon>Propionibacteriaceae</taxon>
        <taxon>Microlunatus</taxon>
    </lineage>
</organism>
<protein>
    <submittedName>
        <fullName evidence="3">Excisionase family DNA binding protein</fullName>
    </submittedName>
</protein>
<dbReference type="GO" id="GO:0003677">
    <property type="term" value="F:DNA binding"/>
    <property type="evidence" value="ECO:0007669"/>
    <property type="project" value="InterPro"/>
</dbReference>
<dbReference type="InterPro" id="IPR010093">
    <property type="entry name" value="SinI_DNA-bd"/>
</dbReference>
<dbReference type="RefSeq" id="WP_218871479.1">
    <property type="nucleotide sequence ID" value="NZ_JACCBU010000001.1"/>
</dbReference>
<feature type="region of interest" description="Disordered" evidence="1">
    <location>
        <begin position="8"/>
        <end position="31"/>
    </location>
</feature>
<comment type="caution">
    <text evidence="3">The sequence shown here is derived from an EMBL/GenBank/DDBJ whole genome shotgun (WGS) entry which is preliminary data.</text>
</comment>
<reference evidence="3 4" key="1">
    <citation type="submission" date="2020-07" db="EMBL/GenBank/DDBJ databases">
        <title>Sequencing the genomes of 1000 actinobacteria strains.</title>
        <authorList>
            <person name="Klenk H.-P."/>
        </authorList>
    </citation>
    <scope>NUCLEOTIDE SEQUENCE [LARGE SCALE GENOMIC DNA]</scope>
    <source>
        <strain evidence="3 4">DSM 22083</strain>
    </source>
</reference>
<sequence length="92" mass="10540">MLRLARELVEKTPRTSTLSAHTPGRRSVPADLLGLSRPTLVKMIKAGEIKAHMVGSHRRLKLADVLDFQRDRLEQQQIAFDRLRELERTIAE</sequence>
<dbReference type="Proteomes" id="UP000569914">
    <property type="component" value="Unassembled WGS sequence"/>
</dbReference>
<evidence type="ECO:0000259" key="2">
    <source>
        <dbReference type="Pfam" id="PF12728"/>
    </source>
</evidence>
<evidence type="ECO:0000313" key="4">
    <source>
        <dbReference type="Proteomes" id="UP000569914"/>
    </source>
</evidence>
<dbReference type="InterPro" id="IPR041657">
    <property type="entry name" value="HTH_17"/>
</dbReference>
<dbReference type="Pfam" id="PF12728">
    <property type="entry name" value="HTH_17"/>
    <property type="match status" value="1"/>
</dbReference>